<keyword evidence="1" id="KW-0408">Iron</keyword>
<evidence type="ECO:0000313" key="6">
    <source>
        <dbReference type="Proteomes" id="UP000042054"/>
    </source>
</evidence>
<dbReference type="GO" id="GO:0016491">
    <property type="term" value="F:oxidoreductase activity"/>
    <property type="evidence" value="ECO:0007669"/>
    <property type="project" value="UniProtKB-KW"/>
</dbReference>
<keyword evidence="1" id="KW-0479">Metal-binding</keyword>
<dbReference type="Proteomes" id="UP000042054">
    <property type="component" value="Unassembled WGS sequence"/>
</dbReference>
<dbReference type="AlphaFoldDB" id="A0A0U1HPP8"/>
<evidence type="ECO:0000313" key="5">
    <source>
        <dbReference type="Proteomes" id="UP000031914"/>
    </source>
</evidence>
<dbReference type="Gene3D" id="2.60.120.620">
    <property type="entry name" value="q2cbj1_9rhob like domain"/>
    <property type="match status" value="1"/>
</dbReference>
<dbReference type="GeneID" id="45565963"/>
<proteinExistence type="inferred from homology"/>
<keyword evidence="5" id="KW-1185">Reference proteome</keyword>
<dbReference type="Proteomes" id="UP000031914">
    <property type="component" value="Chromosome"/>
</dbReference>
<dbReference type="InterPro" id="IPR005123">
    <property type="entry name" value="Oxoglu/Fe-dep_dioxygenase_dom"/>
</dbReference>
<dbReference type="OrthoDB" id="9798229at2"/>
<gene>
    <name evidence="3" type="ORF">CH64_607</name>
    <name evidence="4" type="ORF">ERS008555_00819</name>
</gene>
<accession>A0A0U1HPP8</accession>
<reference evidence="4 6" key="2">
    <citation type="submission" date="2015-03" db="EMBL/GenBank/DDBJ databases">
        <authorList>
            <person name="Murphy D."/>
        </authorList>
    </citation>
    <scope>NUCLEOTIDE SEQUENCE [LARGE SCALE GENOMIC DNA]</scope>
    <source>
        <strain evidence="4 6">68/02</strain>
    </source>
</reference>
<dbReference type="EMBL" id="CP009787">
    <property type="protein sequence ID" value="AJJ09531.1"/>
    <property type="molecule type" value="Genomic_DNA"/>
</dbReference>
<feature type="domain" description="Fe2OG dioxygenase" evidence="2">
    <location>
        <begin position="130"/>
        <end position="243"/>
    </location>
</feature>
<dbReference type="GO" id="GO:0046872">
    <property type="term" value="F:metal ion binding"/>
    <property type="evidence" value="ECO:0007669"/>
    <property type="project" value="UniProtKB-KW"/>
</dbReference>
<organism evidence="4 6">
    <name type="scientific">Yersinia rohdei</name>
    <dbReference type="NCBI Taxonomy" id="29485"/>
    <lineage>
        <taxon>Bacteria</taxon>
        <taxon>Pseudomonadati</taxon>
        <taxon>Pseudomonadota</taxon>
        <taxon>Gammaproteobacteria</taxon>
        <taxon>Enterobacterales</taxon>
        <taxon>Yersiniaceae</taxon>
        <taxon>Yersinia</taxon>
    </lineage>
</organism>
<evidence type="ECO:0000259" key="2">
    <source>
        <dbReference type="PROSITE" id="PS51471"/>
    </source>
</evidence>
<evidence type="ECO:0000313" key="4">
    <source>
        <dbReference type="EMBL" id="CQI88476.1"/>
    </source>
</evidence>
<evidence type="ECO:0000256" key="1">
    <source>
        <dbReference type="RuleBase" id="RU003682"/>
    </source>
</evidence>
<comment type="similarity">
    <text evidence="1">Belongs to the iron/ascorbate-dependent oxidoreductase family.</text>
</comment>
<protein>
    <submittedName>
        <fullName evidence="3">2OG-Fe(II) oxygenase superfamily protein</fullName>
    </submittedName>
    <submittedName>
        <fullName evidence="4">ArpA protein-Streptomyces griseus</fullName>
    </submittedName>
</protein>
<evidence type="ECO:0000313" key="3">
    <source>
        <dbReference type="EMBL" id="AJJ09531.1"/>
    </source>
</evidence>
<reference evidence="3 5" key="1">
    <citation type="journal article" date="2015" name="Genome Announc.">
        <title>Thirty-Two Complete Genome Assemblies of Nine Yersinia Species, Including Y. pestis, Y. pseudotuberculosis, and Y. enterocolitica.</title>
        <authorList>
            <person name="Johnson S.L."/>
            <person name="Daligault H.E."/>
            <person name="Davenport K.W."/>
            <person name="Jaissle J."/>
            <person name="Frey K.G."/>
            <person name="Ladner J.T."/>
            <person name="Broomall S.M."/>
            <person name="Bishop-Lilly K.A."/>
            <person name="Bruce D.C."/>
            <person name="Coyne S.R."/>
            <person name="Gibbons H.S."/>
            <person name="Lo C.C."/>
            <person name="Munk A.C."/>
            <person name="Rosenzweig C.N."/>
            <person name="Koroleva G.I."/>
            <person name="Palacios G.F."/>
            <person name="Redden C.L."/>
            <person name="Xu Y."/>
            <person name="Minogue T.D."/>
            <person name="Chain P.S."/>
        </authorList>
    </citation>
    <scope>NUCLEOTIDE SEQUENCE [LARGE SCALE GENOMIC DNA]</scope>
    <source>
        <strain evidence="3 5">YRA</strain>
    </source>
</reference>
<dbReference type="STRING" id="29485.CH64_607"/>
<dbReference type="InterPro" id="IPR056470">
    <property type="entry name" value="BesD/HalB-like"/>
</dbReference>
<name>A0A0U1HPP8_YERRO</name>
<dbReference type="PROSITE" id="PS51471">
    <property type="entry name" value="FE2OG_OXY"/>
    <property type="match status" value="1"/>
</dbReference>
<dbReference type="Pfam" id="PF23169">
    <property type="entry name" value="HalD"/>
    <property type="match status" value="1"/>
</dbReference>
<dbReference type="RefSeq" id="WP_004712861.1">
    <property type="nucleotide sequence ID" value="NZ_CABIHO010000047.1"/>
</dbReference>
<keyword evidence="1" id="KW-0560">Oxidoreductase</keyword>
<dbReference type="KEGG" id="yro:CH64_607"/>
<dbReference type="SUPFAM" id="SSF51197">
    <property type="entry name" value="Clavaminate synthase-like"/>
    <property type="match status" value="1"/>
</dbReference>
<dbReference type="EMBL" id="CTKE01000003">
    <property type="protein sequence ID" value="CQI88476.1"/>
    <property type="molecule type" value="Genomic_DNA"/>
</dbReference>
<sequence length="259" mass="28967">MQKLADIINMSANPINDPAFIAQCKDTLTRYGALVLSDFLLPQALNSIKQDGIEHQHLAYYAANQHNVYLRPSDPGFAADHPRNRLVTSSKGCITDEEIPPDSALRSLYTATDFQDFLCQVLAEEQLYAYADSLSSINLHYASQGQELGWHFDNSSFAITLLVQKPQAGGVFEYIEEMRDADKGEMNYSGVEKLLNHQITPKTLQIEPGDLVLFRGRNAIHRVTPTQGEVTRLLVVLAYNAQPDISLSETARMTFYGRI</sequence>